<sequence length="46" mass="5606">MLLLDADKESDCQTKYHDLELYNYFKKQNYTRRRVMPCYTGVLGRE</sequence>
<accession>A0A0A9AHC9</accession>
<evidence type="ECO:0000313" key="1">
    <source>
        <dbReference type="EMBL" id="JAD50546.1"/>
    </source>
</evidence>
<name>A0A0A9AHC9_ARUDO</name>
<dbReference type="AlphaFoldDB" id="A0A0A9AHC9"/>
<reference evidence="1" key="1">
    <citation type="submission" date="2014-09" db="EMBL/GenBank/DDBJ databases">
        <authorList>
            <person name="Magalhaes I.L.F."/>
            <person name="Oliveira U."/>
            <person name="Santos F.R."/>
            <person name="Vidigal T.H.D.A."/>
            <person name="Brescovit A.D."/>
            <person name="Santos A.J."/>
        </authorList>
    </citation>
    <scope>NUCLEOTIDE SEQUENCE</scope>
    <source>
        <tissue evidence="1">Shoot tissue taken approximately 20 cm above the soil surface</tissue>
    </source>
</reference>
<organism evidence="1">
    <name type="scientific">Arundo donax</name>
    <name type="common">Giant reed</name>
    <name type="synonym">Donax arundinaceus</name>
    <dbReference type="NCBI Taxonomy" id="35708"/>
    <lineage>
        <taxon>Eukaryota</taxon>
        <taxon>Viridiplantae</taxon>
        <taxon>Streptophyta</taxon>
        <taxon>Embryophyta</taxon>
        <taxon>Tracheophyta</taxon>
        <taxon>Spermatophyta</taxon>
        <taxon>Magnoliopsida</taxon>
        <taxon>Liliopsida</taxon>
        <taxon>Poales</taxon>
        <taxon>Poaceae</taxon>
        <taxon>PACMAD clade</taxon>
        <taxon>Arundinoideae</taxon>
        <taxon>Arundineae</taxon>
        <taxon>Arundo</taxon>
    </lineage>
</organism>
<protein>
    <submittedName>
        <fullName evidence="1">Uncharacterized protein</fullName>
    </submittedName>
</protein>
<proteinExistence type="predicted"/>
<reference evidence="1" key="2">
    <citation type="journal article" date="2015" name="Data Brief">
        <title>Shoot transcriptome of the giant reed, Arundo donax.</title>
        <authorList>
            <person name="Barrero R.A."/>
            <person name="Guerrero F.D."/>
            <person name="Moolhuijzen P."/>
            <person name="Goolsby J.A."/>
            <person name="Tidwell J."/>
            <person name="Bellgard S.E."/>
            <person name="Bellgard M.I."/>
        </authorList>
    </citation>
    <scope>NUCLEOTIDE SEQUENCE</scope>
    <source>
        <tissue evidence="1">Shoot tissue taken approximately 20 cm above the soil surface</tissue>
    </source>
</reference>
<dbReference type="EMBL" id="GBRH01247349">
    <property type="protein sequence ID" value="JAD50546.1"/>
    <property type="molecule type" value="Transcribed_RNA"/>
</dbReference>